<keyword evidence="8" id="KW-0028">Amino-acid biosynthesis</keyword>
<dbReference type="SUPFAM" id="SSF52304">
    <property type="entry name" value="Type II 3-dehydroquinate dehydratase"/>
    <property type="match status" value="1"/>
</dbReference>
<dbReference type="NCBIfam" id="NF003805">
    <property type="entry name" value="PRK05395.1-2"/>
    <property type="match status" value="1"/>
</dbReference>
<dbReference type="NCBIfam" id="TIGR01088">
    <property type="entry name" value="aroQ"/>
    <property type="match status" value="1"/>
</dbReference>
<evidence type="ECO:0000256" key="6">
    <source>
        <dbReference type="ARBA" id="ARBA00023141"/>
    </source>
</evidence>
<dbReference type="NCBIfam" id="NF003807">
    <property type="entry name" value="PRK05395.1-4"/>
    <property type="match status" value="1"/>
</dbReference>
<dbReference type="PIRSF" id="PIRSF001399">
    <property type="entry name" value="DHquinase_II"/>
    <property type="match status" value="1"/>
</dbReference>
<evidence type="ECO:0000256" key="5">
    <source>
        <dbReference type="ARBA" id="ARBA00012060"/>
    </source>
</evidence>
<sequence>MLLLHGPNLDLLGRREPDVYGTETLADVDRRARELGVELGLEVDARQSNHEGVLIDAIHEAMTDFGAVVINPGAYTHTSVAIRDALAAIPGTVVEVHISNVHAREEFRHHSYVSPVATAVIAGAGTLGYDLALRFVATRI</sequence>
<comment type="catalytic activity">
    <reaction evidence="1 8">
        <text>3-dehydroquinate = 3-dehydroshikimate + H2O</text>
        <dbReference type="Rhea" id="RHEA:21096"/>
        <dbReference type="ChEBI" id="CHEBI:15377"/>
        <dbReference type="ChEBI" id="CHEBI:16630"/>
        <dbReference type="ChEBI" id="CHEBI:32364"/>
        <dbReference type="EC" id="4.2.1.10"/>
    </reaction>
</comment>
<dbReference type="HAMAP" id="MF_00169">
    <property type="entry name" value="AroQ"/>
    <property type="match status" value="1"/>
</dbReference>
<evidence type="ECO:0000313" key="10">
    <source>
        <dbReference type="Proteomes" id="UP001385809"/>
    </source>
</evidence>
<keyword evidence="10" id="KW-1185">Reference proteome</keyword>
<dbReference type="InterPro" id="IPR018509">
    <property type="entry name" value="DHquinase_II_CS"/>
</dbReference>
<evidence type="ECO:0000256" key="4">
    <source>
        <dbReference type="ARBA" id="ARBA00011193"/>
    </source>
</evidence>
<evidence type="ECO:0000256" key="3">
    <source>
        <dbReference type="ARBA" id="ARBA00011037"/>
    </source>
</evidence>
<dbReference type="EMBL" id="JBBEGN010000006">
    <property type="protein sequence ID" value="MEJ2869020.1"/>
    <property type="molecule type" value="Genomic_DNA"/>
</dbReference>
<feature type="active site" description="Proton acceptor" evidence="8">
    <location>
        <position position="20"/>
    </location>
</feature>
<comment type="subunit">
    <text evidence="4 8">Homododecamer.</text>
</comment>
<comment type="similarity">
    <text evidence="3 8">Belongs to the type-II 3-dehydroquinase family.</text>
</comment>
<dbReference type="CDD" id="cd00466">
    <property type="entry name" value="DHQase_II"/>
    <property type="match status" value="1"/>
</dbReference>
<dbReference type="RefSeq" id="WP_337695601.1">
    <property type="nucleotide sequence ID" value="NZ_JBBEGN010000006.1"/>
</dbReference>
<comment type="function">
    <text evidence="8">Catalyzes a trans-dehydration via an enolate intermediate.</text>
</comment>
<keyword evidence="7 8" id="KW-0456">Lyase</keyword>
<evidence type="ECO:0000313" key="9">
    <source>
        <dbReference type="EMBL" id="MEJ2869020.1"/>
    </source>
</evidence>
<organism evidence="9 10">
    <name type="scientific">Actinomycetospora aurantiaca</name>
    <dbReference type="NCBI Taxonomy" id="3129233"/>
    <lineage>
        <taxon>Bacteria</taxon>
        <taxon>Bacillati</taxon>
        <taxon>Actinomycetota</taxon>
        <taxon>Actinomycetes</taxon>
        <taxon>Pseudonocardiales</taxon>
        <taxon>Pseudonocardiaceae</taxon>
        <taxon>Actinomycetospora</taxon>
    </lineage>
</organism>
<evidence type="ECO:0000256" key="2">
    <source>
        <dbReference type="ARBA" id="ARBA00004902"/>
    </source>
</evidence>
<dbReference type="InterPro" id="IPR036441">
    <property type="entry name" value="DHquinase_II_sf"/>
</dbReference>
<feature type="binding site" evidence="8">
    <location>
        <position position="71"/>
    </location>
    <ligand>
        <name>substrate</name>
    </ligand>
</feature>
<dbReference type="GO" id="GO:0003855">
    <property type="term" value="F:3-dehydroquinate dehydratase activity"/>
    <property type="evidence" value="ECO:0007669"/>
    <property type="project" value="UniProtKB-EC"/>
</dbReference>
<name>A0ABU8MP18_9PSEU</name>
<feature type="binding site" evidence="8">
    <location>
        <position position="108"/>
    </location>
    <ligand>
        <name>substrate</name>
    </ligand>
</feature>
<comment type="caution">
    <text evidence="9">The sequence shown here is derived from an EMBL/GenBank/DDBJ whole genome shotgun (WGS) entry which is preliminary data.</text>
</comment>
<protein>
    <recommendedName>
        <fullName evidence="5 8">3-dehydroquinate dehydratase</fullName>
        <shortName evidence="8">3-dehydroquinase</shortName>
        <ecNumber evidence="5 8">4.2.1.10</ecNumber>
    </recommendedName>
    <alternativeName>
        <fullName evidence="8">Type II DHQase</fullName>
    </alternativeName>
</protein>
<feature type="binding site" evidence="8">
    <location>
        <position position="84"/>
    </location>
    <ligand>
        <name>substrate</name>
    </ligand>
</feature>
<feature type="binding site" evidence="8">
    <location>
        <position position="77"/>
    </location>
    <ligand>
        <name>substrate</name>
    </ligand>
</feature>
<evidence type="ECO:0000256" key="1">
    <source>
        <dbReference type="ARBA" id="ARBA00001864"/>
    </source>
</evidence>
<dbReference type="PANTHER" id="PTHR21272">
    <property type="entry name" value="CATABOLIC 3-DEHYDROQUINASE"/>
    <property type="match status" value="1"/>
</dbReference>
<keyword evidence="6 8" id="KW-0057">Aromatic amino acid biosynthesis</keyword>
<feature type="active site" description="Proton donor" evidence="8">
    <location>
        <position position="97"/>
    </location>
</feature>
<dbReference type="EC" id="4.2.1.10" evidence="5 8"/>
<feature type="site" description="Transition state stabilizer" evidence="8">
    <location>
        <position position="15"/>
    </location>
</feature>
<feature type="binding site" evidence="8">
    <location>
        <begin position="98"/>
        <end position="99"/>
    </location>
    <ligand>
        <name>substrate</name>
    </ligand>
</feature>
<accession>A0ABU8MP18</accession>
<dbReference type="PANTHER" id="PTHR21272:SF3">
    <property type="entry name" value="CATABOLIC 3-DEHYDROQUINASE"/>
    <property type="match status" value="1"/>
</dbReference>
<gene>
    <name evidence="8 9" type="primary">aroQ</name>
    <name evidence="9" type="ORF">WCD74_14700</name>
</gene>
<reference evidence="9 10" key="1">
    <citation type="submission" date="2024-03" db="EMBL/GenBank/DDBJ databases">
        <title>Actinomycetospora sp. OC33-EN08, a novel actinomycete isolated from wild orchid (Aerides multiflora).</title>
        <authorList>
            <person name="Suriyachadkun C."/>
        </authorList>
    </citation>
    <scope>NUCLEOTIDE SEQUENCE [LARGE SCALE GENOMIC DNA]</scope>
    <source>
        <strain evidence="9 10">OC33-EN08</strain>
    </source>
</reference>
<comment type="pathway">
    <text evidence="2 8">Metabolic intermediate biosynthesis; chorismate biosynthesis; chorismate from D-erythrose 4-phosphate and phosphoenolpyruvate: step 3/7.</text>
</comment>
<evidence type="ECO:0000256" key="7">
    <source>
        <dbReference type="ARBA" id="ARBA00023239"/>
    </source>
</evidence>
<dbReference type="Pfam" id="PF01220">
    <property type="entry name" value="DHquinase_II"/>
    <property type="match status" value="1"/>
</dbReference>
<dbReference type="NCBIfam" id="NF003806">
    <property type="entry name" value="PRK05395.1-3"/>
    <property type="match status" value="1"/>
</dbReference>
<dbReference type="Proteomes" id="UP001385809">
    <property type="component" value="Unassembled WGS sequence"/>
</dbReference>
<dbReference type="Gene3D" id="3.40.50.9100">
    <property type="entry name" value="Dehydroquinase, class II"/>
    <property type="match status" value="1"/>
</dbReference>
<dbReference type="PROSITE" id="PS01029">
    <property type="entry name" value="DEHYDROQUINASE_II"/>
    <property type="match status" value="1"/>
</dbReference>
<proteinExistence type="inferred from homology"/>
<dbReference type="InterPro" id="IPR001874">
    <property type="entry name" value="DHquinase_II"/>
</dbReference>
<evidence type="ECO:0000256" key="8">
    <source>
        <dbReference type="HAMAP-Rule" id="MF_00169"/>
    </source>
</evidence>